<reference evidence="3" key="2">
    <citation type="submission" date="2023-04" db="EMBL/GenBank/DDBJ databases">
        <title>Four porcine-derived lactic acid bacteria strains analyses and their evaluation as potential probiotics based on genomics.</title>
        <authorList>
            <person name="Niu D."/>
        </authorList>
    </citation>
    <scope>NUCLEOTIDE SEQUENCE</scope>
    <source>
        <strain evidence="3">ZSA5</strain>
    </source>
</reference>
<reference evidence="2 4" key="1">
    <citation type="submission" date="2017-04" db="EMBL/GenBank/DDBJ databases">
        <title>Complete genome sequence of Lactobacillus salivarius ZLS006, a probiotic strain isolated from healthy piglet.</title>
        <authorList>
            <person name="Zhang D."/>
        </authorList>
    </citation>
    <scope>NUCLEOTIDE SEQUENCE [LARGE SCALE GENOMIC DNA]</scope>
    <source>
        <strain evidence="2 4">ZLS006</strain>
    </source>
</reference>
<keyword evidence="1" id="KW-0472">Membrane</keyword>
<organism evidence="2 4">
    <name type="scientific">Ligilactobacillus salivarius</name>
    <dbReference type="NCBI Taxonomy" id="1624"/>
    <lineage>
        <taxon>Bacteria</taxon>
        <taxon>Bacillati</taxon>
        <taxon>Bacillota</taxon>
        <taxon>Bacilli</taxon>
        <taxon>Lactobacillales</taxon>
        <taxon>Lactobacillaceae</taxon>
        <taxon>Ligilactobacillus</taxon>
    </lineage>
</organism>
<evidence type="ECO:0000313" key="4">
    <source>
        <dbReference type="Proteomes" id="UP000195378"/>
    </source>
</evidence>
<keyword evidence="1" id="KW-1133">Transmembrane helix</keyword>
<sequence>MSRKSKFLGIVGMFMLGWLVVFGTAQEFNVDKVSAQEVGKTKVKKSYSRDKLGYNSGLLGTDSKSEANRYLDLR</sequence>
<evidence type="ECO:0000313" key="3">
    <source>
        <dbReference type="EMBL" id="WII28535.1"/>
    </source>
</evidence>
<protein>
    <submittedName>
        <fullName evidence="2">Uncharacterized protein</fullName>
    </submittedName>
</protein>
<dbReference type="Proteomes" id="UP001231316">
    <property type="component" value="Chromosome"/>
</dbReference>
<proteinExistence type="predicted"/>
<dbReference type="AlphaFoldDB" id="A0A1Y0F5C0"/>
<gene>
    <name evidence="2" type="ORF">B7R82_00310</name>
    <name evidence="3" type="ORF">QFE45_09190</name>
</gene>
<dbReference type="EMBL" id="CP123971">
    <property type="protein sequence ID" value="WII28535.1"/>
    <property type="molecule type" value="Genomic_DNA"/>
</dbReference>
<dbReference type="RefSeq" id="WP_087448461.1">
    <property type="nucleotide sequence ID" value="NZ_CP020858.1"/>
</dbReference>
<name>A0A1Y0F5C0_9LACO</name>
<feature type="transmembrane region" description="Helical" evidence="1">
    <location>
        <begin position="7"/>
        <end position="25"/>
    </location>
</feature>
<accession>A0A1Y0F5C0</accession>
<keyword evidence="1" id="KW-0812">Transmembrane</keyword>
<dbReference type="EMBL" id="CP020858">
    <property type="protein sequence ID" value="ARU18539.1"/>
    <property type="molecule type" value="Genomic_DNA"/>
</dbReference>
<evidence type="ECO:0000313" key="2">
    <source>
        <dbReference type="EMBL" id="ARU18539.1"/>
    </source>
</evidence>
<dbReference type="Proteomes" id="UP000195378">
    <property type="component" value="Chromosome"/>
</dbReference>
<evidence type="ECO:0000256" key="1">
    <source>
        <dbReference type="SAM" id="Phobius"/>
    </source>
</evidence>